<dbReference type="PaxDb" id="2903-EOD17372"/>
<dbReference type="EnsemblProtists" id="EOD17372">
    <property type="protein sequence ID" value="EOD17372"/>
    <property type="gene ID" value="EMIHUDRAFT_451387"/>
</dbReference>
<organism evidence="2 3">
    <name type="scientific">Emiliania huxleyi (strain CCMP1516)</name>
    <dbReference type="NCBI Taxonomy" id="280463"/>
    <lineage>
        <taxon>Eukaryota</taxon>
        <taxon>Haptista</taxon>
        <taxon>Haptophyta</taxon>
        <taxon>Prymnesiophyceae</taxon>
        <taxon>Isochrysidales</taxon>
        <taxon>Noelaerhabdaceae</taxon>
        <taxon>Emiliania</taxon>
    </lineage>
</organism>
<sequence length="2049" mass="231761">MRIAVGVLGGSKQSVAFRSWAAAALRRSAGKATLLRGVAAFRHRTARRGWSSWATRAAERRRRHAIMSDAAVALQGSRARKALRTWTAAVALPDCMPKAVLRWRQGALSKAFRAWGELWVRASLRRRALAGWRHGGLRRALVSWMHWLAERLERRARVEALLSRMANRPLLKAWNRWITTAGGWLVVDAAAQRAGRVARLQLARAFDTWYASHASVAMMRRALAHLAHRGLLVGMTALWDYAQSQELAARALLGWRSNGLQRGMNQWVAHTEQRLGMLAGMAEAVGTFRNTSLSRAWNSWVDAPPPLPVQSAKRMLHRALSRAIVTWMSATTRRIIMLNAFGGLCKREQRRALNAWASFVAERREALALTERALCRMASPLLKPFNAWAAGLALLGPLRAGLARLARQMEAKALGQWSAHASRRRDLRRRAASLVRCDDAHALRRWRAVASARSARLRRLEGKARAVLAGPLSKAVNTWRPLGRRYAIAHRALSAMCLRRLGAGWRGWHAACTVARERRQRAQVALRKMSPRGRAQSKAVNAWKASAGFRRRQRASLARLRRQRETHAVHRWRAVSCEAAARREQLAVALHKLSPEGRAKRSALDQLRACVARAELMRGAVVRLANRRLSAGFESWQGTTEQSAHIRAQLRAVLLRRLATSFAAWVEAPPHPAHKVIARLANKPCSRAFNTWLSRYQGAVYARRSLRHFATCNGVRALRSWREFAEGRSLAAASLRRLHHAGLLRGWNGWVAYAEERFDTLCAMQEAAGSFRHQGLSKAWNAWLARLQRAADSPQRRAIALFASKAAASGWRSWQEFARMTQLQRRTASALTGRRQRAGLSSWLEWLAERAARRERSCAVMGRMRSPASRAFNSWASEHAFAGSVRGALRRLRHRDLSRAFEAWQARAGEQRVARRGAATFLHVSSARAFRALKACAARRAEDRELTRRALLKTTPLGAAFAAWTRHLAASQPLRRAATHFFKASRRARHRSRESAAPRHRSHATAPTDALPFNLSKTFVFLSRPQVSLVRALNSWEACRTQRRLMRRAAGSLFQKEAAAALRTWAASIAEAAARRERARAALCRMTPAGRAKARGIARWSAAVAERRLLRRGGAAFLHAGSLRALNLWRGRTVEAQVQRTALARALNRHLRFALRRWRAASQKGPVVSPATRAARRMQQTVVARAFDTWFSNLAPARLAKRSLAHFAQAVLTMRQQCLSRAMRTWASSPARGSSKIEAALAGMAAPGLRRALNAWADHSETRRLARRIAARALHAGKARALNSWLDHLRRLEPLRRAAAHFTGQGTVRAWNAWENRIAELRLQRRAAAAMVGSGLYRGFSGWRARIAERAEEAEWLRGVAVRLTSRLAHGWAAWLEHCEQCGMARRALAGFSRGAERRGLNSWRGYVDELAARRELLRVAAVRFSSKLDDAWAAWIDFVSERELMQRAAAPMRAVGLKRALNCWAATVEERLERLDRVASFRRNVLDGMRAALGRWKEHQAALRPGRRALAHLSNRRTSQAWCSWCALLVELARKEAALLCMLNAALRRGFRSWRAFHAQRQLMRRAASGLRHHSLRRCFSRWEGSAEARAEKARIMRGKLSIAFGMRRQEARPRPRRTAQHARALNSWKHAMYERRRMLRGLASFLHAETARAWRCWLAARAHASEARRRMTRVLLVRQRRAFNKLRACGWTTGRVAASVAHWQRQAEAAALQGWRGYADRIWRVHAAESALMAAAVSALRNREARAAYNSWLWWLEARKASAEKMRAAIAAMVGVKMRAALNSWCAEKERTAPLRRGAARWANRPAARCFIKMREFGRERQRLRSQVHRMRHQQLVGCLRKWRAGSDGRRRRAGCVRAIQNPPVRRAVNTWVAMAARRQRLKAIMGTLVDPSKRRSLNRWKAVTRFRLRPGSPPPTPRAPMRLIQAMTWRQACTWLQSIGCDVSRSPPTLLRALKEGLVYQQLVRTISPYYFMRHKVSTSHERGAGSVFVMVQQFFDTEAVIAVVGCQKLDIKALTAGKAREHLDLVQTFRTVHKARRSEAHHGGW</sequence>
<dbReference type="OMA" id="RECFTRW"/>
<feature type="region of interest" description="Disordered" evidence="1">
    <location>
        <begin position="985"/>
        <end position="1008"/>
    </location>
</feature>
<dbReference type="HOGENOM" id="CLU_233153_0_0_1"/>
<reference evidence="2" key="2">
    <citation type="submission" date="2024-10" db="UniProtKB">
        <authorList>
            <consortium name="EnsemblProtists"/>
        </authorList>
    </citation>
    <scope>IDENTIFICATION</scope>
</reference>
<feature type="compositionally biased region" description="Basic residues" evidence="1">
    <location>
        <begin position="985"/>
        <end position="1003"/>
    </location>
</feature>
<accession>A0A0D3J1I7</accession>
<evidence type="ECO:0000313" key="2">
    <source>
        <dbReference type="EnsemblProtists" id="EOD17372"/>
    </source>
</evidence>
<evidence type="ECO:0008006" key="4">
    <source>
        <dbReference type="Google" id="ProtNLM"/>
    </source>
</evidence>
<evidence type="ECO:0000313" key="3">
    <source>
        <dbReference type="Proteomes" id="UP000013827"/>
    </source>
</evidence>
<proteinExistence type="predicted"/>
<keyword evidence="3" id="KW-1185">Reference proteome</keyword>
<reference evidence="3" key="1">
    <citation type="journal article" date="2013" name="Nature">
        <title>Pan genome of the phytoplankton Emiliania underpins its global distribution.</title>
        <authorList>
            <person name="Read B.A."/>
            <person name="Kegel J."/>
            <person name="Klute M.J."/>
            <person name="Kuo A."/>
            <person name="Lefebvre S.C."/>
            <person name="Maumus F."/>
            <person name="Mayer C."/>
            <person name="Miller J."/>
            <person name="Monier A."/>
            <person name="Salamov A."/>
            <person name="Young J."/>
            <person name="Aguilar M."/>
            <person name="Claverie J.M."/>
            <person name="Frickenhaus S."/>
            <person name="Gonzalez K."/>
            <person name="Herman E.K."/>
            <person name="Lin Y.C."/>
            <person name="Napier J."/>
            <person name="Ogata H."/>
            <person name="Sarno A.F."/>
            <person name="Shmutz J."/>
            <person name="Schroeder D."/>
            <person name="de Vargas C."/>
            <person name="Verret F."/>
            <person name="von Dassow P."/>
            <person name="Valentin K."/>
            <person name="Van de Peer Y."/>
            <person name="Wheeler G."/>
            <person name="Dacks J.B."/>
            <person name="Delwiche C.F."/>
            <person name="Dyhrman S.T."/>
            <person name="Glockner G."/>
            <person name="John U."/>
            <person name="Richards T."/>
            <person name="Worden A.Z."/>
            <person name="Zhang X."/>
            <person name="Grigoriev I.V."/>
            <person name="Allen A.E."/>
            <person name="Bidle K."/>
            <person name="Borodovsky M."/>
            <person name="Bowler C."/>
            <person name="Brownlee C."/>
            <person name="Cock J.M."/>
            <person name="Elias M."/>
            <person name="Gladyshev V.N."/>
            <person name="Groth M."/>
            <person name="Guda C."/>
            <person name="Hadaegh A."/>
            <person name="Iglesias-Rodriguez M.D."/>
            <person name="Jenkins J."/>
            <person name="Jones B.M."/>
            <person name="Lawson T."/>
            <person name="Leese F."/>
            <person name="Lindquist E."/>
            <person name="Lobanov A."/>
            <person name="Lomsadze A."/>
            <person name="Malik S.B."/>
            <person name="Marsh M.E."/>
            <person name="Mackinder L."/>
            <person name="Mock T."/>
            <person name="Mueller-Roeber B."/>
            <person name="Pagarete A."/>
            <person name="Parker M."/>
            <person name="Probert I."/>
            <person name="Quesneville H."/>
            <person name="Raines C."/>
            <person name="Rensing S.A."/>
            <person name="Riano-Pachon D.M."/>
            <person name="Richier S."/>
            <person name="Rokitta S."/>
            <person name="Shiraiwa Y."/>
            <person name="Soanes D.M."/>
            <person name="van der Giezen M."/>
            <person name="Wahlund T.M."/>
            <person name="Williams B."/>
            <person name="Wilson W."/>
            <person name="Wolfe G."/>
            <person name="Wurch L.L."/>
        </authorList>
    </citation>
    <scope>NUCLEOTIDE SEQUENCE</scope>
</reference>
<dbReference type="KEGG" id="ehx:EMIHUDRAFT_451387"/>
<dbReference type="GeneID" id="17263522"/>
<dbReference type="Proteomes" id="UP000013827">
    <property type="component" value="Unassembled WGS sequence"/>
</dbReference>
<dbReference type="RefSeq" id="XP_005769801.1">
    <property type="nucleotide sequence ID" value="XM_005769744.1"/>
</dbReference>
<name>A0A0D3J1I7_EMIH1</name>
<evidence type="ECO:0000256" key="1">
    <source>
        <dbReference type="SAM" id="MobiDB-lite"/>
    </source>
</evidence>
<protein>
    <recommendedName>
        <fullName evidence="4">Sfi1 spindle body domain-containing protein</fullName>
    </recommendedName>
</protein>